<proteinExistence type="predicted"/>
<reference evidence="1 2" key="1">
    <citation type="submission" date="2021-01" db="EMBL/GenBank/DDBJ databases">
        <title>Whole genome shotgun sequence of Planotetraspora kaengkrachanensis NBRC 104272.</title>
        <authorList>
            <person name="Komaki H."/>
            <person name="Tamura T."/>
        </authorList>
    </citation>
    <scope>NUCLEOTIDE SEQUENCE [LARGE SCALE GENOMIC DNA]</scope>
    <source>
        <strain evidence="1 2">NBRC 104272</strain>
    </source>
</reference>
<evidence type="ECO:0000313" key="2">
    <source>
        <dbReference type="Proteomes" id="UP000630097"/>
    </source>
</evidence>
<accession>A0A8J3LZY1</accession>
<gene>
    <name evidence="1" type="ORF">Pka01_26550</name>
</gene>
<dbReference type="EMBL" id="BONV01000009">
    <property type="protein sequence ID" value="GIG79528.1"/>
    <property type="molecule type" value="Genomic_DNA"/>
</dbReference>
<name>A0A8J3LZY1_9ACTN</name>
<organism evidence="1 2">
    <name type="scientific">Planotetraspora kaengkrachanensis</name>
    <dbReference type="NCBI Taxonomy" id="575193"/>
    <lineage>
        <taxon>Bacteria</taxon>
        <taxon>Bacillati</taxon>
        <taxon>Actinomycetota</taxon>
        <taxon>Actinomycetes</taxon>
        <taxon>Streptosporangiales</taxon>
        <taxon>Streptosporangiaceae</taxon>
        <taxon>Planotetraspora</taxon>
    </lineage>
</organism>
<evidence type="ECO:0008006" key="3">
    <source>
        <dbReference type="Google" id="ProtNLM"/>
    </source>
</evidence>
<comment type="caution">
    <text evidence="1">The sequence shown here is derived from an EMBL/GenBank/DDBJ whole genome shotgun (WGS) entry which is preliminary data.</text>
</comment>
<evidence type="ECO:0000313" key="1">
    <source>
        <dbReference type="EMBL" id="GIG79528.1"/>
    </source>
</evidence>
<dbReference type="AlphaFoldDB" id="A0A8J3LZY1"/>
<sequence>MGGLNAKSGLHDFRRYASRQLSFNDEVRQFHWATPAEVREIVTEAFAVRVFDALSEGAPAVSQHDGVRFV</sequence>
<dbReference type="Proteomes" id="UP000630097">
    <property type="component" value="Unassembled WGS sequence"/>
</dbReference>
<keyword evidence="2" id="KW-1185">Reference proteome</keyword>
<protein>
    <recommendedName>
        <fullName evidence="3">NUDIX hydrolase</fullName>
    </recommendedName>
</protein>